<sequence length="161" mass="18762">MRKISLLITLMLFFTLYTYSQNNVKDFNGIWVSSEDSNNYQIMSNGLSLNFYFTEDDIIVKPKHYGFSIEISPIKAELLGTNFVKSLSVEITSDKKFLGIGDGNTNFVYDFEMTPTHLILFGNKDLHFDKIEKLPLYIEQRLRIECKKKKIDVDYFLGKEN</sequence>
<reference evidence="1 2" key="1">
    <citation type="submission" date="2017-05" db="EMBL/GenBank/DDBJ databases">
        <authorList>
            <person name="Varghese N."/>
            <person name="Submissions S."/>
        </authorList>
    </citation>
    <scope>NUCLEOTIDE SEQUENCE [LARGE SCALE GENOMIC DNA]</scope>
    <source>
        <strain evidence="1 2">DSM 29982</strain>
    </source>
</reference>
<dbReference type="Proteomes" id="UP000319267">
    <property type="component" value="Unassembled WGS sequence"/>
</dbReference>
<evidence type="ECO:0000313" key="1">
    <source>
        <dbReference type="EMBL" id="SMO39873.1"/>
    </source>
</evidence>
<dbReference type="EMBL" id="FXTQ01000001">
    <property type="protein sequence ID" value="SMO39873.1"/>
    <property type="molecule type" value="Genomic_DNA"/>
</dbReference>
<accession>A0A521AYF5</accession>
<evidence type="ECO:0000313" key="2">
    <source>
        <dbReference type="Proteomes" id="UP000319267"/>
    </source>
</evidence>
<keyword evidence="2" id="KW-1185">Reference proteome</keyword>
<dbReference type="RefSeq" id="WP_111378511.1">
    <property type="nucleotide sequence ID" value="NZ_CP043612.1"/>
</dbReference>
<protein>
    <submittedName>
        <fullName evidence="1">Uncharacterized protein</fullName>
    </submittedName>
</protein>
<proteinExistence type="predicted"/>
<dbReference type="AlphaFoldDB" id="A0A521AYF5"/>
<organism evidence="1 2">
    <name type="scientific">Flavobacterium nitrogenifigens</name>
    <dbReference type="NCBI Taxonomy" id="1617283"/>
    <lineage>
        <taxon>Bacteria</taxon>
        <taxon>Pseudomonadati</taxon>
        <taxon>Bacteroidota</taxon>
        <taxon>Flavobacteriia</taxon>
        <taxon>Flavobacteriales</taxon>
        <taxon>Flavobacteriaceae</taxon>
        <taxon>Flavobacterium</taxon>
    </lineage>
</organism>
<gene>
    <name evidence="1" type="ORF">SAMN06265220_101536</name>
</gene>
<name>A0A521AYF5_9FLAO</name>